<sequence length="291" mass="29363">MLVEINLLPKKEPKNIALLFWAGILAGASAIFLIVFFIALHQTKQDLAAVNQQIKQTEALQAAEQAAQKSNADIQDFKKLSSAVKWASDTPVKTVPVLDKLTKLLPQYGYITDFSCGSTGANVTVQFDSPDEAVYFLKRLNDSPYFSGAVLDSIKMNTETASASSSGTSGATAGSSSGTVTSSTSAGSSSGSGTSKTASSTSSGSDASKTAGESSSGTSKTGSSSTSAASKTAGETKGGGSSSAPAAAGGTAGADTAATGEAEGVTVYEATYTMQLNQAALNAAGKKEEQQ</sequence>
<accession>A0A150JQ61</accession>
<gene>
    <name evidence="4" type="ORF">B4098_2610</name>
</gene>
<reference evidence="4 5" key="1">
    <citation type="submission" date="2016-01" db="EMBL/GenBank/DDBJ databases">
        <title>Genome Sequences of Twelve Sporeforming Bacillus Species Isolated from Foods.</title>
        <authorList>
            <person name="Berendsen E.M."/>
            <person name="Wells-Bennik M.H."/>
            <person name="Krawcyk A.O."/>
            <person name="De Jong A."/>
            <person name="Holsappel S."/>
            <person name="Eijlander R.T."/>
            <person name="Kuipers O.P."/>
        </authorList>
    </citation>
    <scope>NUCLEOTIDE SEQUENCE [LARGE SCALE GENOMIC DNA]</scope>
    <source>
        <strain evidence="4 5">B4098</strain>
    </source>
</reference>
<dbReference type="EMBL" id="LQYG01000113">
    <property type="protein sequence ID" value="KYC59369.1"/>
    <property type="molecule type" value="Genomic_DNA"/>
</dbReference>
<evidence type="ECO:0000256" key="2">
    <source>
        <dbReference type="SAM" id="MobiDB-lite"/>
    </source>
</evidence>
<feature type="coiled-coil region" evidence="1">
    <location>
        <begin position="40"/>
        <end position="80"/>
    </location>
</feature>
<dbReference type="PATRIC" id="fig|1398.26.peg.1905"/>
<organism evidence="4 5">
    <name type="scientific">Heyndrickxia coagulans</name>
    <name type="common">Weizmannia coagulans</name>
    <dbReference type="NCBI Taxonomy" id="1398"/>
    <lineage>
        <taxon>Bacteria</taxon>
        <taxon>Bacillati</taxon>
        <taxon>Bacillota</taxon>
        <taxon>Bacilli</taxon>
        <taxon>Bacillales</taxon>
        <taxon>Bacillaceae</taxon>
        <taxon>Heyndrickxia</taxon>
    </lineage>
</organism>
<comment type="caution">
    <text evidence="4">The sequence shown here is derived from an EMBL/GenBank/DDBJ whole genome shotgun (WGS) entry which is preliminary data.</text>
</comment>
<proteinExistence type="predicted"/>
<keyword evidence="1" id="KW-0175">Coiled coil</keyword>
<dbReference type="Pfam" id="PF05137">
    <property type="entry name" value="PilN"/>
    <property type="match status" value="1"/>
</dbReference>
<dbReference type="AlphaFoldDB" id="A0A150JQ61"/>
<keyword evidence="3" id="KW-1133">Transmembrane helix</keyword>
<feature type="compositionally biased region" description="Low complexity" evidence="2">
    <location>
        <begin position="161"/>
        <end position="235"/>
    </location>
</feature>
<feature type="transmembrane region" description="Helical" evidence="3">
    <location>
        <begin position="16"/>
        <end position="40"/>
    </location>
</feature>
<evidence type="ECO:0000313" key="5">
    <source>
        <dbReference type="Proteomes" id="UP000075288"/>
    </source>
</evidence>
<protein>
    <submittedName>
        <fullName evidence="4">Uncharacterized protein</fullName>
    </submittedName>
</protein>
<feature type="compositionally biased region" description="Low complexity" evidence="2">
    <location>
        <begin position="242"/>
        <end position="258"/>
    </location>
</feature>
<name>A0A150JQ61_HEYCO</name>
<dbReference type="InterPro" id="IPR007813">
    <property type="entry name" value="PilN"/>
</dbReference>
<keyword evidence="3" id="KW-0472">Membrane</keyword>
<evidence type="ECO:0000313" key="4">
    <source>
        <dbReference type="EMBL" id="KYC59369.1"/>
    </source>
</evidence>
<dbReference type="Proteomes" id="UP000075288">
    <property type="component" value="Unassembled WGS sequence"/>
</dbReference>
<evidence type="ECO:0000256" key="3">
    <source>
        <dbReference type="SAM" id="Phobius"/>
    </source>
</evidence>
<feature type="region of interest" description="Disordered" evidence="2">
    <location>
        <begin position="161"/>
        <end position="258"/>
    </location>
</feature>
<evidence type="ECO:0000256" key="1">
    <source>
        <dbReference type="SAM" id="Coils"/>
    </source>
</evidence>
<dbReference type="RefSeq" id="WP_061567021.1">
    <property type="nucleotide sequence ID" value="NZ_LQYG01000113.1"/>
</dbReference>
<keyword evidence="3" id="KW-0812">Transmembrane</keyword>